<dbReference type="Proteomes" id="UP000712600">
    <property type="component" value="Unassembled WGS sequence"/>
</dbReference>
<reference evidence="1" key="1">
    <citation type="submission" date="2019-12" db="EMBL/GenBank/DDBJ databases">
        <title>Genome sequencing and annotation of Brassica cretica.</title>
        <authorList>
            <person name="Studholme D.J."/>
            <person name="Sarris P."/>
        </authorList>
    </citation>
    <scope>NUCLEOTIDE SEQUENCE</scope>
    <source>
        <strain evidence="1">PFS-109/04</strain>
        <tissue evidence="1">Leaf</tissue>
    </source>
</reference>
<name>A0A8S9NXF3_BRACR</name>
<comment type="caution">
    <text evidence="1">The sequence shown here is derived from an EMBL/GenBank/DDBJ whole genome shotgun (WGS) entry which is preliminary data.</text>
</comment>
<dbReference type="EMBL" id="QGKX02001521">
    <property type="protein sequence ID" value="KAF3506731.1"/>
    <property type="molecule type" value="Genomic_DNA"/>
</dbReference>
<evidence type="ECO:0000313" key="1">
    <source>
        <dbReference type="EMBL" id="KAF3506731.1"/>
    </source>
</evidence>
<gene>
    <name evidence="1" type="ORF">F2Q69_00005730</name>
</gene>
<sequence>MVVSSMSSLSWRDGPVADGDVALRLSMLEQRHLDTLAQMVLRATTMRWKSSCSRADMYGCLGRVGVVPLAAPDVLS</sequence>
<accession>A0A8S9NXF3</accession>
<protein>
    <submittedName>
        <fullName evidence="1">Uncharacterized protein</fullName>
    </submittedName>
</protein>
<evidence type="ECO:0000313" key="2">
    <source>
        <dbReference type="Proteomes" id="UP000712600"/>
    </source>
</evidence>
<organism evidence="1 2">
    <name type="scientific">Brassica cretica</name>
    <name type="common">Mustard</name>
    <dbReference type="NCBI Taxonomy" id="69181"/>
    <lineage>
        <taxon>Eukaryota</taxon>
        <taxon>Viridiplantae</taxon>
        <taxon>Streptophyta</taxon>
        <taxon>Embryophyta</taxon>
        <taxon>Tracheophyta</taxon>
        <taxon>Spermatophyta</taxon>
        <taxon>Magnoliopsida</taxon>
        <taxon>eudicotyledons</taxon>
        <taxon>Gunneridae</taxon>
        <taxon>Pentapetalae</taxon>
        <taxon>rosids</taxon>
        <taxon>malvids</taxon>
        <taxon>Brassicales</taxon>
        <taxon>Brassicaceae</taxon>
        <taxon>Brassiceae</taxon>
        <taxon>Brassica</taxon>
    </lineage>
</organism>
<proteinExistence type="predicted"/>
<dbReference type="AlphaFoldDB" id="A0A8S9NXF3"/>